<evidence type="ECO:0000313" key="1">
    <source>
        <dbReference type="EMBL" id="CAK5073897.1"/>
    </source>
</evidence>
<comment type="caution">
    <text evidence="1">The sequence shown here is derived from an EMBL/GenBank/DDBJ whole genome shotgun (WGS) entry which is preliminary data.</text>
</comment>
<organism evidence="1 2">
    <name type="scientific">Meloidogyne enterolobii</name>
    <name type="common">Root-knot nematode worm</name>
    <name type="synonym">Meloidogyne mayaguensis</name>
    <dbReference type="NCBI Taxonomy" id="390850"/>
    <lineage>
        <taxon>Eukaryota</taxon>
        <taxon>Metazoa</taxon>
        <taxon>Ecdysozoa</taxon>
        <taxon>Nematoda</taxon>
        <taxon>Chromadorea</taxon>
        <taxon>Rhabditida</taxon>
        <taxon>Tylenchina</taxon>
        <taxon>Tylenchomorpha</taxon>
        <taxon>Tylenchoidea</taxon>
        <taxon>Meloidogynidae</taxon>
        <taxon>Meloidogyninae</taxon>
        <taxon>Meloidogyne</taxon>
    </lineage>
</organism>
<dbReference type="Proteomes" id="UP001497535">
    <property type="component" value="Unassembled WGS sequence"/>
</dbReference>
<evidence type="ECO:0000313" key="2">
    <source>
        <dbReference type="Proteomes" id="UP001497535"/>
    </source>
</evidence>
<dbReference type="EMBL" id="CAVMJV010000024">
    <property type="protein sequence ID" value="CAK5073897.1"/>
    <property type="molecule type" value="Genomic_DNA"/>
</dbReference>
<name>A0ACB0Z5Y9_MELEN</name>
<protein>
    <submittedName>
        <fullName evidence="1">Uncharacterized protein</fullName>
    </submittedName>
</protein>
<keyword evidence="2" id="KW-1185">Reference proteome</keyword>
<accession>A0ACB0Z5Y9</accession>
<gene>
    <name evidence="1" type="ORF">MENTE1834_LOCUS20589</name>
</gene>
<sequence length="355" mass="39215">MNSSFEDASFKLSIRGKQLEFLSGHVLLNQSTVCYKEEKHRMLKEWKILDNNYIKDTKNQNFTHLFTFHIMPIKAMRQSLQNTWAGCNGNVTNPGCSKEATMLKCDNISIRFDKEHFRILVPEAQVAENGTSTDGSKNLSVSTTQNMDTTSELLDTTTANGIKFTKTSPATEPSGMSTTTIVFIISGIVVLVFVSILVVVFCTLSRRKKEENGQSKQEESQYSNPHSTQSTTNMSTTSDSNVDVEVPPVATAEEESEERTEEKPDFNDVDTVENTQIEPGEPSNAKTGVVVPDSFIDMEGIGAKRDNDFSVKSDVTVPDTLISTNTVHEDLVVAEDPIIHNAKSGVEVPDSVNED</sequence>
<proteinExistence type="predicted"/>
<reference evidence="1" key="1">
    <citation type="submission" date="2023-11" db="EMBL/GenBank/DDBJ databases">
        <authorList>
            <person name="Poullet M."/>
        </authorList>
    </citation>
    <scope>NUCLEOTIDE SEQUENCE</scope>
    <source>
        <strain evidence="1">E1834</strain>
    </source>
</reference>